<dbReference type="AlphaFoldDB" id="A0A165SK24"/>
<protein>
    <recommendedName>
        <fullName evidence="3">DUF952-domain-containing protein</fullName>
    </recommendedName>
</protein>
<sequence>MATPGDAKPTYIYKLIPSSSPPPEPLPAVLPVSELDQSSGFIHLSTAKQVPNTLKFFFAGEPRVYVLRLAYDPLEEKKLIRWEDPKAEVCGPRGGEGMFPHLYNGLELGKDEVDSVATWERREGEGWEEIAEREKDWLIY</sequence>
<dbReference type="Pfam" id="PF06108">
    <property type="entry name" value="DUF952"/>
    <property type="match status" value="1"/>
</dbReference>
<dbReference type="PANTHER" id="PTHR34129">
    <property type="entry name" value="BLR1139 PROTEIN"/>
    <property type="match status" value="1"/>
</dbReference>
<gene>
    <name evidence="1" type="ORF">DAEQUDRAFT_723279</name>
</gene>
<dbReference type="STRING" id="1314783.A0A165SK24"/>
<evidence type="ECO:0000313" key="1">
    <source>
        <dbReference type="EMBL" id="KZT72110.1"/>
    </source>
</evidence>
<dbReference type="EMBL" id="KV429042">
    <property type="protein sequence ID" value="KZT72110.1"/>
    <property type="molecule type" value="Genomic_DNA"/>
</dbReference>
<reference evidence="1 2" key="1">
    <citation type="journal article" date="2016" name="Mol. Biol. Evol.">
        <title>Comparative Genomics of Early-Diverging Mushroom-Forming Fungi Provides Insights into the Origins of Lignocellulose Decay Capabilities.</title>
        <authorList>
            <person name="Nagy L.G."/>
            <person name="Riley R."/>
            <person name="Tritt A."/>
            <person name="Adam C."/>
            <person name="Daum C."/>
            <person name="Floudas D."/>
            <person name="Sun H."/>
            <person name="Yadav J.S."/>
            <person name="Pangilinan J."/>
            <person name="Larsson K.H."/>
            <person name="Matsuura K."/>
            <person name="Barry K."/>
            <person name="Labutti K."/>
            <person name="Kuo R."/>
            <person name="Ohm R.A."/>
            <person name="Bhattacharya S.S."/>
            <person name="Shirouzu T."/>
            <person name="Yoshinaga Y."/>
            <person name="Martin F.M."/>
            <person name="Grigoriev I.V."/>
            <person name="Hibbett D.S."/>
        </authorList>
    </citation>
    <scope>NUCLEOTIDE SEQUENCE [LARGE SCALE GENOMIC DNA]</scope>
    <source>
        <strain evidence="1 2">L-15889</strain>
    </source>
</reference>
<dbReference type="Proteomes" id="UP000076727">
    <property type="component" value="Unassembled WGS sequence"/>
</dbReference>
<proteinExistence type="predicted"/>
<dbReference type="InterPro" id="IPR009297">
    <property type="entry name" value="DUF952"/>
</dbReference>
<evidence type="ECO:0000313" key="2">
    <source>
        <dbReference type="Proteomes" id="UP000076727"/>
    </source>
</evidence>
<dbReference type="PANTHER" id="PTHR34129:SF1">
    <property type="entry name" value="DUF952 DOMAIN-CONTAINING PROTEIN"/>
    <property type="match status" value="1"/>
</dbReference>
<dbReference type="Gene3D" id="3.20.170.20">
    <property type="entry name" value="Protein of unknown function DUF952"/>
    <property type="match status" value="1"/>
</dbReference>
<keyword evidence="2" id="KW-1185">Reference proteome</keyword>
<name>A0A165SK24_9APHY</name>
<evidence type="ECO:0008006" key="3">
    <source>
        <dbReference type="Google" id="ProtNLM"/>
    </source>
</evidence>
<organism evidence="1 2">
    <name type="scientific">Daedalea quercina L-15889</name>
    <dbReference type="NCBI Taxonomy" id="1314783"/>
    <lineage>
        <taxon>Eukaryota</taxon>
        <taxon>Fungi</taxon>
        <taxon>Dikarya</taxon>
        <taxon>Basidiomycota</taxon>
        <taxon>Agaricomycotina</taxon>
        <taxon>Agaricomycetes</taxon>
        <taxon>Polyporales</taxon>
        <taxon>Fomitopsis</taxon>
    </lineage>
</organism>
<dbReference type="OrthoDB" id="3335358at2759"/>
<dbReference type="SUPFAM" id="SSF56399">
    <property type="entry name" value="ADP-ribosylation"/>
    <property type="match status" value="1"/>
</dbReference>
<accession>A0A165SK24</accession>